<protein>
    <submittedName>
        <fullName evidence="1">Uncharacterized protein</fullName>
    </submittedName>
</protein>
<gene>
    <name evidence="1" type="ORF">UFOVP708_3</name>
</gene>
<dbReference type="EMBL" id="LR796683">
    <property type="protein sequence ID" value="CAB4158434.1"/>
    <property type="molecule type" value="Genomic_DNA"/>
</dbReference>
<reference evidence="1" key="1">
    <citation type="submission" date="2020-04" db="EMBL/GenBank/DDBJ databases">
        <authorList>
            <person name="Chiriac C."/>
            <person name="Salcher M."/>
            <person name="Ghai R."/>
            <person name="Kavagutti S V."/>
        </authorList>
    </citation>
    <scope>NUCLEOTIDE SEQUENCE</scope>
</reference>
<name>A0A6J5NTA7_9CAUD</name>
<sequence length="98" mass="10855">MRNKADLSALRELVASRGWQILIEVHAADVQAAAFALADNPHMPESEMRFRIGAIHAARGIIHCPDRLIQQLESELALESAQTLTGERFDQPIQGDEP</sequence>
<organism evidence="1">
    <name type="scientific">uncultured Caudovirales phage</name>
    <dbReference type="NCBI Taxonomy" id="2100421"/>
    <lineage>
        <taxon>Viruses</taxon>
        <taxon>Duplodnaviria</taxon>
        <taxon>Heunggongvirae</taxon>
        <taxon>Uroviricota</taxon>
        <taxon>Caudoviricetes</taxon>
        <taxon>Peduoviridae</taxon>
        <taxon>Maltschvirus</taxon>
        <taxon>Maltschvirus maltsch</taxon>
    </lineage>
</organism>
<proteinExistence type="predicted"/>
<accession>A0A6J5NTA7</accession>
<evidence type="ECO:0000313" key="1">
    <source>
        <dbReference type="EMBL" id="CAB4158434.1"/>
    </source>
</evidence>